<dbReference type="Gene3D" id="1.10.287.470">
    <property type="entry name" value="Helix hairpin bin"/>
    <property type="match status" value="1"/>
</dbReference>
<feature type="domain" description="Multidrug resistance protein MdtA-like barrel-sandwich hybrid" evidence="3">
    <location>
        <begin position="105"/>
        <end position="219"/>
    </location>
</feature>
<dbReference type="NCBIfam" id="TIGR01730">
    <property type="entry name" value="RND_mfp"/>
    <property type="match status" value="1"/>
</dbReference>
<dbReference type="InterPro" id="IPR058625">
    <property type="entry name" value="MdtA-like_BSH"/>
</dbReference>
<evidence type="ECO:0000256" key="1">
    <source>
        <dbReference type="ARBA" id="ARBA00009477"/>
    </source>
</evidence>
<sequence>MALKNKIGPITAVVVAAAAVTWMVIGGNGITVSPTDTDTHSQNTTTPSAGFPQTNQSVDNPSNKSQVAYPVQATTLTAQVIEMHLPLSGSTMAEDTLQLMNSYPGRVTKRAVEQGQFVEQGETIVQIDTRTLALQLEQASLLVKQKQLELDGIKKLNLTNLSSKVNVAQAETDLASAKATERALQVDVENANVTAPFSGVLNSLEVQEGQVLAAGASIGHLVSVNPIKISVNVPQNKIQHIDLGTQGSILLESGYETEGFVSYISAVADTSSRTVRVEMEVANPDNRIAAGLTAKVDFLLDMQRAHPLSPALLTLDDAGNTAIKTIDIDNQVVIVPVEIIKSERAQVWVRGLPDNVNIITVGQGFVSAGDLVKAHYTR</sequence>
<comment type="similarity">
    <text evidence="1">Belongs to the membrane fusion protein (MFP) (TC 8.A.1) family.</text>
</comment>
<name>A0ABS5HB04_9GAMM</name>
<evidence type="ECO:0000256" key="2">
    <source>
        <dbReference type="SAM" id="MobiDB-lite"/>
    </source>
</evidence>
<reference evidence="5 6" key="1">
    <citation type="submission" date="2021-04" db="EMBL/GenBank/DDBJ databases">
        <authorList>
            <person name="Sun C."/>
        </authorList>
    </citation>
    <scope>NUCLEOTIDE SEQUENCE [LARGE SCALE GENOMIC DNA]</scope>
    <source>
        <strain evidence="5 6">A79</strain>
    </source>
</reference>
<dbReference type="EMBL" id="JAGSSV010000005">
    <property type="protein sequence ID" value="MBR7888588.1"/>
    <property type="molecule type" value="Genomic_DNA"/>
</dbReference>
<dbReference type="RefSeq" id="WP_211535930.1">
    <property type="nucleotide sequence ID" value="NZ_JAGSSV010000005.1"/>
</dbReference>
<protein>
    <submittedName>
        <fullName evidence="5">Efflux RND transporter periplasmic adaptor subunit</fullName>
    </submittedName>
</protein>
<keyword evidence="6" id="KW-1185">Reference proteome</keyword>
<feature type="compositionally biased region" description="Low complexity" evidence="2">
    <location>
        <begin position="34"/>
        <end position="48"/>
    </location>
</feature>
<feature type="domain" description="CusB-like beta-barrel" evidence="4">
    <location>
        <begin position="229"/>
        <end position="298"/>
    </location>
</feature>
<dbReference type="InterPro" id="IPR006143">
    <property type="entry name" value="RND_pump_MFP"/>
</dbReference>
<evidence type="ECO:0000313" key="5">
    <source>
        <dbReference type="EMBL" id="MBR7888588.1"/>
    </source>
</evidence>
<dbReference type="PANTHER" id="PTHR30469:SF29">
    <property type="entry name" value="BLR2860 PROTEIN"/>
    <property type="match status" value="1"/>
</dbReference>
<evidence type="ECO:0000259" key="4">
    <source>
        <dbReference type="Pfam" id="PF25954"/>
    </source>
</evidence>
<accession>A0ABS5HB04</accession>
<dbReference type="InterPro" id="IPR058792">
    <property type="entry name" value="Beta-barrel_RND_2"/>
</dbReference>
<evidence type="ECO:0000259" key="3">
    <source>
        <dbReference type="Pfam" id="PF25917"/>
    </source>
</evidence>
<dbReference type="Gene3D" id="2.40.50.100">
    <property type="match status" value="1"/>
</dbReference>
<dbReference type="Proteomes" id="UP000679722">
    <property type="component" value="Unassembled WGS sequence"/>
</dbReference>
<reference evidence="6" key="2">
    <citation type="submission" date="2023-07" db="EMBL/GenBank/DDBJ databases">
        <title>Marinomonas vulgaris A79, complete genome.</title>
        <authorList>
            <person name="Ying J.-J."/>
        </authorList>
    </citation>
    <scope>NUCLEOTIDE SEQUENCE [LARGE SCALE GENOMIC DNA]</scope>
    <source>
        <strain evidence="6">A79</strain>
    </source>
</reference>
<dbReference type="Pfam" id="PF25917">
    <property type="entry name" value="BSH_RND"/>
    <property type="match status" value="1"/>
</dbReference>
<feature type="region of interest" description="Disordered" evidence="2">
    <location>
        <begin position="32"/>
        <end position="63"/>
    </location>
</feature>
<proteinExistence type="inferred from homology"/>
<dbReference type="Gene3D" id="2.40.30.170">
    <property type="match status" value="1"/>
</dbReference>
<feature type="compositionally biased region" description="Polar residues" evidence="2">
    <location>
        <begin position="51"/>
        <end position="63"/>
    </location>
</feature>
<dbReference type="SUPFAM" id="SSF111369">
    <property type="entry name" value="HlyD-like secretion proteins"/>
    <property type="match status" value="1"/>
</dbReference>
<evidence type="ECO:0000313" key="6">
    <source>
        <dbReference type="Proteomes" id="UP000679722"/>
    </source>
</evidence>
<dbReference type="PANTHER" id="PTHR30469">
    <property type="entry name" value="MULTIDRUG RESISTANCE PROTEIN MDTA"/>
    <property type="match status" value="1"/>
</dbReference>
<dbReference type="Pfam" id="PF25954">
    <property type="entry name" value="Beta-barrel_RND_2"/>
    <property type="match status" value="1"/>
</dbReference>
<comment type="caution">
    <text evidence="5">The sequence shown here is derived from an EMBL/GenBank/DDBJ whole genome shotgun (WGS) entry which is preliminary data.</text>
</comment>
<gene>
    <name evidence="5" type="ORF">J9B83_06490</name>
</gene>
<organism evidence="5 6">
    <name type="scientific">Marinomonas vulgaris</name>
    <dbReference type="NCBI Taxonomy" id="2823372"/>
    <lineage>
        <taxon>Bacteria</taxon>
        <taxon>Pseudomonadati</taxon>
        <taxon>Pseudomonadota</taxon>
        <taxon>Gammaproteobacteria</taxon>
        <taxon>Oceanospirillales</taxon>
        <taxon>Oceanospirillaceae</taxon>
        <taxon>Marinomonas</taxon>
    </lineage>
</organism>